<dbReference type="PANTHER" id="PTHR11394">
    <property type="entry name" value="TASTE RECEPTOR TYPE 2"/>
    <property type="match status" value="1"/>
</dbReference>
<evidence type="ECO:0000256" key="4">
    <source>
        <dbReference type="ARBA" id="ARBA00022606"/>
    </source>
</evidence>
<evidence type="ECO:0000256" key="7">
    <source>
        <dbReference type="ARBA" id="ARBA00023040"/>
    </source>
</evidence>
<evidence type="ECO:0000256" key="5">
    <source>
        <dbReference type="ARBA" id="ARBA00022692"/>
    </source>
</evidence>
<dbReference type="GO" id="GO:0016020">
    <property type="term" value="C:membrane"/>
    <property type="evidence" value="ECO:0007669"/>
    <property type="project" value="UniProtKB-SubCell"/>
</dbReference>
<dbReference type="Proteomes" id="UP000824782">
    <property type="component" value="Unassembled WGS sequence"/>
</dbReference>
<evidence type="ECO:0000256" key="3">
    <source>
        <dbReference type="ARBA" id="ARBA00022480"/>
    </source>
</evidence>
<evidence type="ECO:0000256" key="10">
    <source>
        <dbReference type="ARBA" id="ARBA00023224"/>
    </source>
</evidence>
<evidence type="ECO:0000256" key="9">
    <source>
        <dbReference type="ARBA" id="ARBA00023170"/>
    </source>
</evidence>
<reference evidence="14" key="1">
    <citation type="thesis" date="2020" institute="ProQuest LLC" country="789 East Eisenhower Parkway, Ann Arbor, MI, USA">
        <title>Comparative Genomics and Chromosome Evolution.</title>
        <authorList>
            <person name="Mudd A.B."/>
        </authorList>
    </citation>
    <scope>NUCLEOTIDE SEQUENCE</scope>
    <source>
        <strain evidence="14">237g6f4</strain>
        <tissue evidence="14">Blood</tissue>
    </source>
</reference>
<feature type="transmembrane region" description="Helical" evidence="13">
    <location>
        <begin position="164"/>
        <end position="192"/>
    </location>
</feature>
<keyword evidence="15" id="KW-1185">Reference proteome</keyword>
<evidence type="ECO:0000256" key="13">
    <source>
        <dbReference type="SAM" id="Phobius"/>
    </source>
</evidence>
<comment type="caution">
    <text evidence="14">The sequence shown here is derived from an EMBL/GenBank/DDBJ whole genome shotgun (WGS) entry which is preliminary data.</text>
</comment>
<evidence type="ECO:0000313" key="15">
    <source>
        <dbReference type="Proteomes" id="UP000824782"/>
    </source>
</evidence>
<keyword evidence="7" id="KW-0297">G-protein coupled receptor</keyword>
<dbReference type="EMBL" id="WNYA01000451">
    <property type="protein sequence ID" value="KAG8548272.1"/>
    <property type="molecule type" value="Genomic_DNA"/>
</dbReference>
<evidence type="ECO:0000256" key="1">
    <source>
        <dbReference type="ARBA" id="ARBA00004141"/>
    </source>
</evidence>
<keyword evidence="3" id="KW-0919">Taste</keyword>
<evidence type="ECO:0000256" key="2">
    <source>
        <dbReference type="ARBA" id="ARBA00007376"/>
    </source>
</evidence>
<dbReference type="AlphaFoldDB" id="A0AAV6ZGK5"/>
<keyword evidence="6 13" id="KW-1133">Transmembrane helix</keyword>
<proteinExistence type="inferred from homology"/>
<feature type="transmembrane region" description="Helical" evidence="13">
    <location>
        <begin position="84"/>
        <end position="102"/>
    </location>
</feature>
<evidence type="ECO:0000256" key="8">
    <source>
        <dbReference type="ARBA" id="ARBA00023136"/>
    </source>
</evidence>
<name>A0AAV6ZGK5_ENGPU</name>
<keyword evidence="10" id="KW-0807">Transducer</keyword>
<accession>A0AAV6ZGK5</accession>
<keyword evidence="5 13" id="KW-0812">Transmembrane</keyword>
<evidence type="ECO:0000313" key="14">
    <source>
        <dbReference type="EMBL" id="KAG8548272.1"/>
    </source>
</evidence>
<dbReference type="GO" id="GO:0004930">
    <property type="term" value="F:G protein-coupled receptor activity"/>
    <property type="evidence" value="ECO:0007669"/>
    <property type="project" value="UniProtKB-KW"/>
</dbReference>
<keyword evidence="4" id="KW-0716">Sensory transduction</keyword>
<gene>
    <name evidence="14" type="ORF">GDO81_025886</name>
</gene>
<keyword evidence="9" id="KW-0675">Receptor</keyword>
<sequence>MAPVTLAIIIAIITGLLIHLFIAATIIIQWLHGKPITPIDQVLTSLGVSRMFLQFFSLMDVLLSTSFLDLGVTTLSVIDNLFVFFNYSSIWFATLFAVVFCLKVVYISHRLFVQIKGIVSGRIVPLIILSLVVSISYTMMYLFLVPGVEATNIGVRNGTNFINMLCYFFMLQVIWMHVVLNGFPIAHSIFLICKTNYLRQYFTLLYNNKVCCVIPRRAASSEDAT</sequence>
<feature type="transmembrane region" description="Helical" evidence="13">
    <location>
        <begin position="6"/>
        <end position="31"/>
    </location>
</feature>
<dbReference type="PANTHER" id="PTHR11394:SF47">
    <property type="entry name" value="TASTE RECEPTOR TYPE 2 MEMBER 40"/>
    <property type="match status" value="1"/>
</dbReference>
<protein>
    <recommendedName>
        <fullName evidence="11">Taste receptor type 2 member 40</fullName>
    </recommendedName>
</protein>
<organism evidence="14 15">
    <name type="scientific">Engystomops pustulosus</name>
    <name type="common">Tungara frog</name>
    <name type="synonym">Physalaemus pustulosus</name>
    <dbReference type="NCBI Taxonomy" id="76066"/>
    <lineage>
        <taxon>Eukaryota</taxon>
        <taxon>Metazoa</taxon>
        <taxon>Chordata</taxon>
        <taxon>Craniata</taxon>
        <taxon>Vertebrata</taxon>
        <taxon>Euteleostomi</taxon>
        <taxon>Amphibia</taxon>
        <taxon>Batrachia</taxon>
        <taxon>Anura</taxon>
        <taxon>Neobatrachia</taxon>
        <taxon>Hyloidea</taxon>
        <taxon>Leptodactylidae</taxon>
        <taxon>Leiuperinae</taxon>
        <taxon>Engystomops</taxon>
    </lineage>
</organism>
<evidence type="ECO:0000256" key="12">
    <source>
        <dbReference type="RuleBase" id="RU004423"/>
    </source>
</evidence>
<dbReference type="InterPro" id="IPR007960">
    <property type="entry name" value="TAS2R"/>
</dbReference>
<evidence type="ECO:0000256" key="11">
    <source>
        <dbReference type="ARBA" id="ARBA00044110"/>
    </source>
</evidence>
<dbReference type="GO" id="GO:0033038">
    <property type="term" value="F:bitter taste receptor activity"/>
    <property type="evidence" value="ECO:0007669"/>
    <property type="project" value="InterPro"/>
</dbReference>
<comment type="subcellular location">
    <subcellularLocation>
        <location evidence="1">Membrane</location>
        <topology evidence="1">Multi-pass membrane protein</topology>
    </subcellularLocation>
</comment>
<feature type="transmembrane region" description="Helical" evidence="13">
    <location>
        <begin position="52"/>
        <end position="78"/>
    </location>
</feature>
<feature type="transmembrane region" description="Helical" evidence="13">
    <location>
        <begin position="123"/>
        <end position="144"/>
    </location>
</feature>
<comment type="similarity">
    <text evidence="2 12">Belongs to the G-protein coupled receptor T2R family.</text>
</comment>
<evidence type="ECO:0000256" key="6">
    <source>
        <dbReference type="ARBA" id="ARBA00022989"/>
    </source>
</evidence>
<keyword evidence="8 13" id="KW-0472">Membrane</keyword>
<dbReference type="Pfam" id="PF05296">
    <property type="entry name" value="TAS2R"/>
    <property type="match status" value="1"/>
</dbReference>